<evidence type="ECO:0000256" key="2">
    <source>
        <dbReference type="ARBA" id="ARBA00025626"/>
    </source>
</evidence>
<comment type="function">
    <text evidence="2">CRISPR (clustered regularly interspaced short palindromic repeat) is an adaptive immune system that provides protection against mobile genetic elements (viruses, transposable elements and conjugative plasmids). CRISPR clusters contain spacers, sequences complementary to antecedent mobile elements, and target invading nucleic acids. CRISPR clusters are transcribed and processed into CRISPR RNA (crRNA).</text>
</comment>
<dbReference type="PANTHER" id="PTHR37459">
    <property type="match status" value="1"/>
</dbReference>
<dbReference type="PANTHER" id="PTHR37459:SF1">
    <property type="entry name" value="CRISPR-ASSOCIATED PROTEIN CAS7_CST2_DEVR"/>
    <property type="match status" value="1"/>
</dbReference>
<dbReference type="Pfam" id="PF01905">
    <property type="entry name" value="DevR"/>
    <property type="match status" value="1"/>
</dbReference>
<sequence>MKSVYSISVSGRVMLNMHSLNNEGGEGNQITTRMVNIVYKDPGTGQPRLASVNAISGDMFKHIQAEHLYLRAKAEGLPLCAGCQKFSSSRALEDDNFMRNLSARDAEVIDSLLQICVIDDLEGNLIARGNRSIPRKSVVEFAWAVGVPDLTRTESYFHVRYASERGEEGVTQPIFHRPASSGVYAVVMTLEVARIGFNDISQQYSVDQDQREKRYKALLESVLYTFVEPNGAMRSTQNPHILDFQGVVTVSSQVVPAPTLSPLSENYISDLKKVVDALNGMRPGAIEVHEFNSMAEFAGVMRELVSDTVPYTLTI</sequence>
<evidence type="ECO:0000256" key="1">
    <source>
        <dbReference type="ARBA" id="ARBA00023118"/>
    </source>
</evidence>
<dbReference type="Proteomes" id="UP000256329">
    <property type="component" value="Unassembled WGS sequence"/>
</dbReference>
<keyword evidence="4" id="KW-1185">Reference proteome</keyword>
<accession>A0A3D8P3H0</accession>
<keyword evidence="1" id="KW-0051">Antiviral defense</keyword>
<reference evidence="3 4" key="1">
    <citation type="submission" date="2018-08" db="EMBL/GenBank/DDBJ databases">
        <title>Form III RuBisCO-mediated autotrophy in Thermodesulfobium bacteria.</title>
        <authorList>
            <person name="Toshchakov S.V."/>
            <person name="Kublanov I.V."/>
            <person name="Frolov E."/>
            <person name="Bonch-Osmolovskaya E.A."/>
            <person name="Tourova T.P."/>
            <person name="Chernych N.A."/>
            <person name="Lebedinsky A.V."/>
        </authorList>
    </citation>
    <scope>NUCLEOTIDE SEQUENCE [LARGE SCALE GENOMIC DNA]</scope>
    <source>
        <strain evidence="3 4">SR</strain>
    </source>
</reference>
<name>A0A3D8P3H0_9THEO</name>
<protein>
    <submittedName>
        <fullName evidence="3">DevR family CRISPR-associated autoregulator</fullName>
    </submittedName>
</protein>
<dbReference type="EMBL" id="QSLN01000006">
    <property type="protein sequence ID" value="RDV83279.1"/>
    <property type="molecule type" value="Genomic_DNA"/>
</dbReference>
<dbReference type="NCBIfam" id="TIGR01875">
    <property type="entry name" value="cas_MJ0381"/>
    <property type="match status" value="1"/>
</dbReference>
<organism evidence="3 4">
    <name type="scientific">Ammonifex thiophilus</name>
    <dbReference type="NCBI Taxonomy" id="444093"/>
    <lineage>
        <taxon>Bacteria</taxon>
        <taxon>Bacillati</taxon>
        <taxon>Bacillota</taxon>
        <taxon>Clostridia</taxon>
        <taxon>Thermoanaerobacterales</taxon>
        <taxon>Thermoanaerobacteraceae</taxon>
        <taxon>Ammonifex</taxon>
    </lineage>
</organism>
<dbReference type="AlphaFoldDB" id="A0A3D8P3H0"/>
<dbReference type="InterPro" id="IPR052681">
    <property type="entry name" value="CRISPR-Cas7/Cst2/DevR"/>
</dbReference>
<evidence type="ECO:0000313" key="3">
    <source>
        <dbReference type="EMBL" id="RDV83279.1"/>
    </source>
</evidence>
<dbReference type="InterPro" id="IPR010154">
    <property type="entry name" value="CRISPR-assoc_Cas7/Cst2/DevR"/>
</dbReference>
<comment type="caution">
    <text evidence="3">The sequence shown here is derived from an EMBL/GenBank/DDBJ whole genome shotgun (WGS) entry which is preliminary data.</text>
</comment>
<dbReference type="OrthoDB" id="9811783at2"/>
<evidence type="ECO:0000313" key="4">
    <source>
        <dbReference type="Proteomes" id="UP000256329"/>
    </source>
</evidence>
<dbReference type="GO" id="GO:0051607">
    <property type="term" value="P:defense response to virus"/>
    <property type="evidence" value="ECO:0007669"/>
    <property type="project" value="UniProtKB-KW"/>
</dbReference>
<proteinExistence type="predicted"/>
<gene>
    <name evidence="3" type="ORF">DXX99_06010</name>
</gene>